<name>A0AAN6JNE6_9BASI</name>
<protein>
    <recommendedName>
        <fullName evidence="3">F-box domain-containing protein</fullName>
    </recommendedName>
</protein>
<comment type="caution">
    <text evidence="1">The sequence shown here is derived from an EMBL/GenBank/DDBJ whole genome shotgun (WGS) entry which is preliminary data.</text>
</comment>
<dbReference type="Gene3D" id="3.80.10.10">
    <property type="entry name" value="Ribonuclease Inhibitor"/>
    <property type="match status" value="1"/>
</dbReference>
<dbReference type="EMBL" id="JAPDMQ010000053">
    <property type="protein sequence ID" value="KAK0537876.1"/>
    <property type="molecule type" value="Genomic_DNA"/>
</dbReference>
<evidence type="ECO:0000313" key="2">
    <source>
        <dbReference type="Proteomes" id="UP001176521"/>
    </source>
</evidence>
<evidence type="ECO:0000313" key="1">
    <source>
        <dbReference type="EMBL" id="KAK0537876.1"/>
    </source>
</evidence>
<dbReference type="SUPFAM" id="SSF52047">
    <property type="entry name" value="RNI-like"/>
    <property type="match status" value="1"/>
</dbReference>
<dbReference type="InterPro" id="IPR032675">
    <property type="entry name" value="LRR_dom_sf"/>
</dbReference>
<proteinExistence type="predicted"/>
<reference evidence="1" key="1">
    <citation type="journal article" date="2023" name="PhytoFront">
        <title>Draft Genome Resources of Seven Strains of Tilletia horrida, Causal Agent of Kernel Smut of Rice.</title>
        <authorList>
            <person name="Khanal S."/>
            <person name="Antony Babu S."/>
            <person name="Zhou X.G."/>
        </authorList>
    </citation>
    <scope>NUCLEOTIDE SEQUENCE</scope>
    <source>
        <strain evidence="1">TX3</strain>
    </source>
</reference>
<organism evidence="1 2">
    <name type="scientific">Tilletia horrida</name>
    <dbReference type="NCBI Taxonomy" id="155126"/>
    <lineage>
        <taxon>Eukaryota</taxon>
        <taxon>Fungi</taxon>
        <taxon>Dikarya</taxon>
        <taxon>Basidiomycota</taxon>
        <taxon>Ustilaginomycotina</taxon>
        <taxon>Exobasidiomycetes</taxon>
        <taxon>Tilletiales</taxon>
        <taxon>Tilletiaceae</taxon>
        <taxon>Tilletia</taxon>
    </lineage>
</organism>
<sequence length="656" mass="71393">MGAGASDIIAAALKASIPSSSSASTTMPSLADLPVELIELIALSVPDEETLRALAATCQKIRQILHPRFIDLFQIECSLSEPQLWSNLAERPYVASLVRQLTIDPRLDSRPKGRIPAWISSSTSMPSGLMLSASEMLEEDPEERTARIATSLSMSSLSPTLESERDEEARFVDALRHMSHLSKLIWRHNPPHDPGHVWDTLLTHCPLLTDLEIADRDAGCYRGERKIRDPLPSIHYSKLATHLSTFQLTRLVWYTSAFDADDVIISKLGPLEETLINGCPFLEELRIRQCFPHTVSYAGTLLARAHWPRLRILELAHFHAGDCETVAHFFSRHPLIHTLILEQIDFTSGQFIDLEEIADDALPELEVVCAGIDNVNALLRAGTRKMVRKIYGLQFDTQMRRARRPTTWSSSGEGARLLEGLARTTSLRELEGEFSVVIADKLDLVRLFASCAHLTSLKIRCSFAGLLESYIPAFAFLKQIRTIDLPLQHFDVLPAAASSMVHNSLTLRMGSGTGFISTGSGVGGGNHHHLHHTSTRVASAIPTPWSQFGLASASSPRSPSGGLGGAGGMTFVSGLQRRVRMIADVCPELEAVRFGSGMSGVAKVVRYTGSTEVSGVELADEGEAASAAAAGLSSLRLTQCKASGWVPYGTVEPVGG</sequence>
<gene>
    <name evidence="1" type="ORF">OC842_001476</name>
</gene>
<keyword evidence="2" id="KW-1185">Reference proteome</keyword>
<dbReference type="Proteomes" id="UP001176521">
    <property type="component" value="Unassembled WGS sequence"/>
</dbReference>
<evidence type="ECO:0008006" key="3">
    <source>
        <dbReference type="Google" id="ProtNLM"/>
    </source>
</evidence>
<accession>A0AAN6JNE6</accession>
<dbReference type="AlphaFoldDB" id="A0AAN6JNE6"/>